<evidence type="ECO:0000313" key="6">
    <source>
        <dbReference type="Proteomes" id="UP000013981"/>
    </source>
</evidence>
<organism evidence="5 6">
    <name type="scientific">Butyricicoccus pullicaecorum 1.2</name>
    <dbReference type="NCBI Taxonomy" id="1203606"/>
    <lineage>
        <taxon>Bacteria</taxon>
        <taxon>Bacillati</taxon>
        <taxon>Bacillota</taxon>
        <taxon>Clostridia</taxon>
        <taxon>Eubacteriales</taxon>
        <taxon>Butyricicoccaceae</taxon>
        <taxon>Butyricicoccus</taxon>
    </lineage>
</organism>
<proteinExistence type="predicted"/>
<dbReference type="InterPro" id="IPR046335">
    <property type="entry name" value="LacI/GalR-like_sensor"/>
</dbReference>
<reference evidence="5 6" key="1">
    <citation type="submission" date="2013-01" db="EMBL/GenBank/DDBJ databases">
        <title>The Genome Sequence of Butyricicoccus pullicaecorum 1.2.</title>
        <authorList>
            <consortium name="The Broad Institute Genome Sequencing Platform"/>
            <person name="Earl A."/>
            <person name="Ward D."/>
            <person name="Feldgarden M."/>
            <person name="Gevers D."/>
            <person name="Van Immerseel F."/>
            <person name="Eeckhaut V."/>
            <person name="Walker B."/>
            <person name="Young S.K."/>
            <person name="Zeng Q."/>
            <person name="Gargeya S."/>
            <person name="Fitzgerald M."/>
            <person name="Haas B."/>
            <person name="Abouelleil A."/>
            <person name="Alvarado L."/>
            <person name="Arachchi H.M."/>
            <person name="Berlin A.M."/>
            <person name="Chapman S.B."/>
            <person name="Dewar J."/>
            <person name="Goldberg J."/>
            <person name="Griggs A."/>
            <person name="Gujja S."/>
            <person name="Hansen M."/>
            <person name="Howarth C."/>
            <person name="Imamovic A."/>
            <person name="Larimer J."/>
            <person name="McCowan C."/>
            <person name="Murphy C."/>
            <person name="Neiman D."/>
            <person name="Pearson M."/>
            <person name="Priest M."/>
            <person name="Roberts A."/>
            <person name="Saif S."/>
            <person name="Shea T."/>
            <person name="Sisk P."/>
            <person name="Sykes S."/>
            <person name="Wortman J."/>
            <person name="Nusbaum C."/>
            <person name="Birren B."/>
        </authorList>
    </citation>
    <scope>NUCLEOTIDE SEQUENCE [LARGE SCALE GENOMIC DNA]</scope>
    <source>
        <strain evidence="5 6">1.2</strain>
    </source>
</reference>
<dbReference type="SUPFAM" id="SSF53822">
    <property type="entry name" value="Periplasmic binding protein-like I"/>
    <property type="match status" value="1"/>
</dbReference>
<dbReference type="Proteomes" id="UP000013981">
    <property type="component" value="Unassembled WGS sequence"/>
</dbReference>
<dbReference type="GO" id="GO:0000976">
    <property type="term" value="F:transcription cis-regulatory region binding"/>
    <property type="evidence" value="ECO:0007669"/>
    <property type="project" value="TreeGrafter"/>
</dbReference>
<evidence type="ECO:0000256" key="2">
    <source>
        <dbReference type="ARBA" id="ARBA00023125"/>
    </source>
</evidence>
<keyword evidence="6" id="KW-1185">Reference proteome</keyword>
<sequence length="107" mass="11933">MSSYLDTKPQLPTAFFADNDIIAVSCMRALKEHGYRLPDDISFVGFDDMPLSYVVSPKLTTIQVPKEAFGQRAVTRLSEKIKGKDDISLKISVNPTLVIRDSSKQLI</sequence>
<evidence type="ECO:0000313" key="5">
    <source>
        <dbReference type="EMBL" id="EOQ35903.1"/>
    </source>
</evidence>
<accession>R8VTQ2</accession>
<dbReference type="InterPro" id="IPR028082">
    <property type="entry name" value="Peripla_BP_I"/>
</dbReference>
<name>R8VTQ2_9FIRM</name>
<dbReference type="EMBL" id="AQOB01000010">
    <property type="protein sequence ID" value="EOQ35903.1"/>
    <property type="molecule type" value="Genomic_DNA"/>
</dbReference>
<dbReference type="PANTHER" id="PTHR30146:SF109">
    <property type="entry name" value="HTH-TYPE TRANSCRIPTIONAL REGULATOR GALS"/>
    <property type="match status" value="1"/>
</dbReference>
<dbReference type="AlphaFoldDB" id="R8VTQ2"/>
<gene>
    <name evidence="5" type="ORF">HMPREF1526_02483</name>
</gene>
<keyword evidence="3" id="KW-0804">Transcription</keyword>
<dbReference type="GO" id="GO:0003700">
    <property type="term" value="F:DNA-binding transcription factor activity"/>
    <property type="evidence" value="ECO:0007669"/>
    <property type="project" value="TreeGrafter"/>
</dbReference>
<evidence type="ECO:0000256" key="3">
    <source>
        <dbReference type="ARBA" id="ARBA00023163"/>
    </source>
</evidence>
<evidence type="ECO:0000259" key="4">
    <source>
        <dbReference type="Pfam" id="PF13377"/>
    </source>
</evidence>
<protein>
    <recommendedName>
        <fullName evidence="4">Transcriptional regulator LacI/GalR-like sensor domain-containing protein</fullName>
    </recommendedName>
</protein>
<dbReference type="PANTHER" id="PTHR30146">
    <property type="entry name" value="LACI-RELATED TRANSCRIPTIONAL REPRESSOR"/>
    <property type="match status" value="1"/>
</dbReference>
<evidence type="ECO:0000256" key="1">
    <source>
        <dbReference type="ARBA" id="ARBA00023015"/>
    </source>
</evidence>
<keyword evidence="1" id="KW-0805">Transcription regulation</keyword>
<feature type="domain" description="Transcriptional regulator LacI/GalR-like sensor" evidence="4">
    <location>
        <begin position="9"/>
        <end position="103"/>
    </location>
</feature>
<dbReference type="HOGENOM" id="CLU_037628_15_4_9"/>
<keyword evidence="2" id="KW-0238">DNA-binding</keyword>
<dbReference type="Gene3D" id="3.40.50.2300">
    <property type="match status" value="2"/>
</dbReference>
<comment type="caution">
    <text evidence="5">The sequence shown here is derived from an EMBL/GenBank/DDBJ whole genome shotgun (WGS) entry which is preliminary data.</text>
</comment>
<dbReference type="eggNOG" id="COG1609">
    <property type="taxonomic scope" value="Bacteria"/>
</dbReference>
<dbReference type="PATRIC" id="fig|1203606.4.peg.2452"/>
<dbReference type="Pfam" id="PF13377">
    <property type="entry name" value="Peripla_BP_3"/>
    <property type="match status" value="1"/>
</dbReference>